<dbReference type="CDD" id="cd00914">
    <property type="entry name" value="PCD_DCoH_subfamily_b"/>
    <property type="match status" value="1"/>
</dbReference>
<evidence type="ECO:0000313" key="6">
    <source>
        <dbReference type="Proteomes" id="UP000095347"/>
    </source>
</evidence>
<dbReference type="OrthoDB" id="9794987at2"/>
<dbReference type="RefSeq" id="WP_069959394.1">
    <property type="nucleotide sequence ID" value="NZ_MCGG01000078.1"/>
</dbReference>
<comment type="caution">
    <text evidence="5">The sequence shown here is derived from an EMBL/GenBank/DDBJ whole genome shotgun (WGS) entry which is preliminary data.</text>
</comment>
<dbReference type="NCBIfam" id="NF002018">
    <property type="entry name" value="PRK00823.1-3"/>
    <property type="match status" value="1"/>
</dbReference>
<dbReference type="STRING" id="28181.BEN30_01170"/>
<dbReference type="PANTHER" id="PTHR12599:SF0">
    <property type="entry name" value="PTERIN-4-ALPHA-CARBINOLAMINE DEHYDRATASE"/>
    <property type="match status" value="1"/>
</dbReference>
<dbReference type="EMBL" id="MCGG01000078">
    <property type="protein sequence ID" value="OEJ64047.1"/>
    <property type="molecule type" value="Genomic_DNA"/>
</dbReference>
<evidence type="ECO:0000256" key="2">
    <source>
        <dbReference type="ARBA" id="ARBA00006472"/>
    </source>
</evidence>
<evidence type="ECO:0000256" key="4">
    <source>
        <dbReference type="HAMAP-Rule" id="MF_00434"/>
    </source>
</evidence>
<comment type="similarity">
    <text evidence="2 4">Belongs to the pterin-4-alpha-carbinolamine dehydratase family.</text>
</comment>
<dbReference type="EC" id="4.2.1.96" evidence="4"/>
<dbReference type="InterPro" id="IPR001533">
    <property type="entry name" value="Pterin_deHydtase"/>
</dbReference>
<accession>A0A1E5Q3A7</accession>
<dbReference type="AlphaFoldDB" id="A0A1E5Q3A7"/>
<dbReference type="Pfam" id="PF01329">
    <property type="entry name" value="Pterin_4a"/>
    <property type="match status" value="1"/>
</dbReference>
<reference evidence="6" key="1">
    <citation type="submission" date="2016-07" db="EMBL/GenBank/DDBJ databases">
        <authorList>
            <person name="Florea S."/>
            <person name="Webb J.S."/>
            <person name="Jaromczyk J."/>
            <person name="Schardl C.L."/>
        </authorList>
    </citation>
    <scope>NUCLEOTIDE SEQUENCE [LARGE SCALE GENOMIC DNA]</scope>
    <source>
        <strain evidence="6">MV-1</strain>
    </source>
</reference>
<name>A0A1E5Q3A7_9PROT</name>
<dbReference type="InterPro" id="IPR036428">
    <property type="entry name" value="PCD_sf"/>
</dbReference>
<dbReference type="GO" id="GO:0008124">
    <property type="term" value="F:4-alpha-hydroxytetrahydrobiopterin dehydratase activity"/>
    <property type="evidence" value="ECO:0007669"/>
    <property type="project" value="UniProtKB-UniRule"/>
</dbReference>
<dbReference type="PANTHER" id="PTHR12599">
    <property type="entry name" value="PTERIN-4-ALPHA-CARBINOLAMINE DEHYDRATASE"/>
    <property type="match status" value="1"/>
</dbReference>
<evidence type="ECO:0000313" key="5">
    <source>
        <dbReference type="EMBL" id="OEJ64047.1"/>
    </source>
</evidence>
<dbReference type="GO" id="GO:0006729">
    <property type="term" value="P:tetrahydrobiopterin biosynthetic process"/>
    <property type="evidence" value="ECO:0007669"/>
    <property type="project" value="InterPro"/>
</dbReference>
<dbReference type="HAMAP" id="MF_00434">
    <property type="entry name" value="Pterin_4_alpha"/>
    <property type="match status" value="1"/>
</dbReference>
<keyword evidence="6" id="KW-1185">Reference proteome</keyword>
<proteinExistence type="inferred from homology"/>
<keyword evidence="3 4" id="KW-0456">Lyase</keyword>
<dbReference type="SUPFAM" id="SSF55248">
    <property type="entry name" value="PCD-like"/>
    <property type="match status" value="1"/>
</dbReference>
<evidence type="ECO:0000256" key="1">
    <source>
        <dbReference type="ARBA" id="ARBA00001554"/>
    </source>
</evidence>
<dbReference type="Gene3D" id="3.30.1360.20">
    <property type="entry name" value="Transcriptional coactivator/pterin dehydratase"/>
    <property type="match status" value="1"/>
</dbReference>
<sequence length="97" mass="11160">MKPLLDLATVTEQLARRSGWCISSNHKVIEKSFVFDTFPAAFSFMTRVAFWAECNDHHPDWRNVYNRVEVRLTTHDSGGLTQNDLDLAQMMDTLIEA</sequence>
<gene>
    <name evidence="5" type="ORF">BEN30_01170</name>
</gene>
<organism evidence="5 6">
    <name type="scientific">Magnetovibrio blakemorei</name>
    <dbReference type="NCBI Taxonomy" id="28181"/>
    <lineage>
        <taxon>Bacteria</taxon>
        <taxon>Pseudomonadati</taxon>
        <taxon>Pseudomonadota</taxon>
        <taxon>Alphaproteobacteria</taxon>
        <taxon>Rhodospirillales</taxon>
        <taxon>Magnetovibrionaceae</taxon>
        <taxon>Magnetovibrio</taxon>
    </lineage>
</organism>
<comment type="catalytic activity">
    <reaction evidence="1 4">
        <text>(4aS,6R)-4a-hydroxy-L-erythro-5,6,7,8-tetrahydrobiopterin = (6R)-L-erythro-6,7-dihydrobiopterin + H2O</text>
        <dbReference type="Rhea" id="RHEA:11920"/>
        <dbReference type="ChEBI" id="CHEBI:15377"/>
        <dbReference type="ChEBI" id="CHEBI:15642"/>
        <dbReference type="ChEBI" id="CHEBI:43120"/>
        <dbReference type="EC" id="4.2.1.96"/>
    </reaction>
</comment>
<protein>
    <recommendedName>
        <fullName evidence="4">Putative pterin-4-alpha-carbinolamine dehydratase</fullName>
        <shortName evidence="4">PHS</shortName>
        <ecNumber evidence="4">4.2.1.96</ecNumber>
    </recommendedName>
    <alternativeName>
        <fullName evidence="4">4-alpha-hydroxy-tetrahydropterin dehydratase</fullName>
    </alternativeName>
    <alternativeName>
        <fullName evidence="4">Pterin carbinolamine dehydratase</fullName>
        <shortName evidence="4">PCD</shortName>
    </alternativeName>
</protein>
<dbReference type="Proteomes" id="UP000095347">
    <property type="component" value="Unassembled WGS sequence"/>
</dbReference>
<dbReference type="NCBIfam" id="NF002017">
    <property type="entry name" value="PRK00823.1-2"/>
    <property type="match status" value="1"/>
</dbReference>
<evidence type="ECO:0000256" key="3">
    <source>
        <dbReference type="ARBA" id="ARBA00023239"/>
    </source>
</evidence>